<reference evidence="1" key="1">
    <citation type="submission" date="2022-06" db="EMBL/GenBank/DDBJ databases">
        <title>Genome sequencing of Brevibacillus sp. BB3-R1.</title>
        <authorList>
            <person name="Heo J."/>
            <person name="Lee D."/>
            <person name="Won M."/>
            <person name="Han B.-H."/>
            <person name="Hong S.-B."/>
            <person name="Kwon S.-W."/>
        </authorList>
    </citation>
    <scope>NUCLEOTIDE SEQUENCE</scope>
    <source>
        <strain evidence="1">BB3-R1</strain>
    </source>
</reference>
<name>A0ABY4WA37_9BACL</name>
<accession>A0ABY4WA37</accession>
<dbReference type="EMBL" id="CP098755">
    <property type="protein sequence ID" value="USG64035.1"/>
    <property type="molecule type" value="Genomic_DNA"/>
</dbReference>
<evidence type="ECO:0000313" key="2">
    <source>
        <dbReference type="Proteomes" id="UP001056500"/>
    </source>
</evidence>
<gene>
    <name evidence="1" type="ORF">NDK47_17955</name>
</gene>
<evidence type="ECO:0000313" key="1">
    <source>
        <dbReference type="EMBL" id="USG64035.1"/>
    </source>
</evidence>
<sequence>MDHVIRSIEPHLYWHLGMLRQEWRGGKGEYKKLTDCPSYAECKALVDAIHVLEKHEYGQAQTMSVSNLIDW</sequence>
<proteinExistence type="predicted"/>
<dbReference type="RefSeq" id="WP_251871126.1">
    <property type="nucleotide sequence ID" value="NZ_CP098755.1"/>
</dbReference>
<dbReference type="Proteomes" id="UP001056500">
    <property type="component" value="Chromosome"/>
</dbReference>
<keyword evidence="2" id="KW-1185">Reference proteome</keyword>
<organism evidence="1 2">
    <name type="scientific">Brevibacillus ruminantium</name>
    <dbReference type="NCBI Taxonomy" id="2950604"/>
    <lineage>
        <taxon>Bacteria</taxon>
        <taxon>Bacillati</taxon>
        <taxon>Bacillota</taxon>
        <taxon>Bacilli</taxon>
        <taxon>Bacillales</taxon>
        <taxon>Paenibacillaceae</taxon>
        <taxon>Brevibacillus</taxon>
    </lineage>
</organism>
<protein>
    <submittedName>
        <fullName evidence="1">Uncharacterized protein</fullName>
    </submittedName>
</protein>